<dbReference type="PANTHER" id="PTHR22749:SF6">
    <property type="entry name" value="RIBOFLAVIN KINASE"/>
    <property type="match status" value="1"/>
</dbReference>
<comment type="pathway">
    <text evidence="1">Cofactor biosynthesis; FAD biosynthesis; FAD from FMN: step 1/1.</text>
</comment>
<sequence>MRTIHVEHPIKDTIQKNSEPCVMALGFFDGVHVGHQEIIKTAKTIADQKGLQLAVMTFFPHPSSVIKKGKQITKYMTPLSVKEAMFEKLGVDLLYVVNFDMQVAQIPHEEFVDSYLCGLQCKHAVAGFDYSYGFKGRGNMAQLNTDADGRFGVTTVEKLEKEEQKVSSTVLRQLISSGRVEKVPSYLGTSYEMLGILRRIGREYRLYIDSDYFLPCPGSYEVTLKSGGLVTKAMCEVASTDRPGELSVRAFYDLPFDDHTPVRLQWKNFIADYQMDAFHAQAPMDELELSI</sequence>
<dbReference type="GO" id="GO:0009398">
    <property type="term" value="P:FMN biosynthetic process"/>
    <property type="evidence" value="ECO:0007669"/>
    <property type="project" value="TreeGrafter"/>
</dbReference>
<evidence type="ECO:0000256" key="6">
    <source>
        <dbReference type="ARBA" id="ARBA00022679"/>
    </source>
</evidence>
<dbReference type="Pfam" id="PF06574">
    <property type="entry name" value="FAD_syn"/>
    <property type="match status" value="1"/>
</dbReference>
<keyword evidence="10" id="KW-0067">ATP-binding</keyword>
<dbReference type="RefSeq" id="WP_125556182.1">
    <property type="nucleotide sequence ID" value="NZ_RBVX01000010.1"/>
</dbReference>
<dbReference type="NCBIfam" id="TIGR00125">
    <property type="entry name" value="cyt_tran_rel"/>
    <property type="match status" value="1"/>
</dbReference>
<dbReference type="UniPathway" id="UPA00277">
    <property type="reaction ID" value="UER00407"/>
</dbReference>
<keyword evidence="7" id="KW-0548">Nucleotidyltransferase</keyword>
<evidence type="ECO:0000256" key="5">
    <source>
        <dbReference type="ARBA" id="ARBA00022643"/>
    </source>
</evidence>
<keyword evidence="5" id="KW-0288">FMN</keyword>
<reference evidence="13 14" key="1">
    <citation type="submission" date="2018-10" db="EMBL/GenBank/DDBJ databases">
        <title>Draft genome sequence of Bacillus salarius IM0101, isolated from a hypersaline soil in Inner Mongolia, China.</title>
        <authorList>
            <person name="Yamprayoonswat W."/>
            <person name="Boonvisut S."/>
            <person name="Jumpathong W."/>
            <person name="Sittihan S."/>
            <person name="Ruangsuj P."/>
            <person name="Wanthongcharoen S."/>
            <person name="Thongpramul N."/>
            <person name="Pimmason S."/>
            <person name="Yu B."/>
            <person name="Yasawong M."/>
        </authorList>
    </citation>
    <scope>NUCLEOTIDE SEQUENCE [LARGE SCALE GENOMIC DNA]</scope>
    <source>
        <strain evidence="13 14">IM0101</strain>
    </source>
</reference>
<dbReference type="AlphaFoldDB" id="A0A3R9RDM3"/>
<evidence type="ECO:0000256" key="3">
    <source>
        <dbReference type="ARBA" id="ARBA00012393"/>
    </source>
</evidence>
<keyword evidence="8" id="KW-0547">Nucleotide-binding</keyword>
<comment type="caution">
    <text evidence="13">The sequence shown here is derived from an EMBL/GenBank/DDBJ whole genome shotgun (WGS) entry which is preliminary data.</text>
</comment>
<dbReference type="Gene3D" id="3.40.50.620">
    <property type="entry name" value="HUPs"/>
    <property type="match status" value="1"/>
</dbReference>
<keyword evidence="9" id="KW-0274">FAD</keyword>
<evidence type="ECO:0000313" key="14">
    <source>
        <dbReference type="Proteomes" id="UP000275076"/>
    </source>
</evidence>
<evidence type="ECO:0000256" key="2">
    <source>
        <dbReference type="ARBA" id="ARBA00010214"/>
    </source>
</evidence>
<evidence type="ECO:0000256" key="9">
    <source>
        <dbReference type="ARBA" id="ARBA00022827"/>
    </source>
</evidence>
<dbReference type="InterPro" id="IPR004821">
    <property type="entry name" value="Cyt_trans-like"/>
</dbReference>
<dbReference type="SUPFAM" id="SSF52374">
    <property type="entry name" value="Nucleotidylyl transferase"/>
    <property type="match status" value="1"/>
</dbReference>
<comment type="similarity">
    <text evidence="2">Belongs to the RibF family.</text>
</comment>
<dbReference type="EMBL" id="RBVX01000010">
    <property type="protein sequence ID" value="RSL33118.1"/>
    <property type="molecule type" value="Genomic_DNA"/>
</dbReference>
<dbReference type="OrthoDB" id="9803667at2"/>
<keyword evidence="14" id="KW-1185">Reference proteome</keyword>
<dbReference type="GO" id="GO:0006747">
    <property type="term" value="P:FAD biosynthetic process"/>
    <property type="evidence" value="ECO:0007669"/>
    <property type="project" value="UniProtKB-UniPathway"/>
</dbReference>
<dbReference type="CDD" id="cd02064">
    <property type="entry name" value="FAD_synthetase_N"/>
    <property type="match status" value="1"/>
</dbReference>
<dbReference type="GO" id="GO:0003919">
    <property type="term" value="F:FMN adenylyltransferase activity"/>
    <property type="evidence" value="ECO:0007669"/>
    <property type="project" value="UniProtKB-EC"/>
</dbReference>
<evidence type="ECO:0000313" key="13">
    <source>
        <dbReference type="EMBL" id="RSL33118.1"/>
    </source>
</evidence>
<keyword evidence="6 13" id="KW-0808">Transferase</keyword>
<gene>
    <name evidence="13" type="ORF">D7Z54_12515</name>
</gene>
<dbReference type="Proteomes" id="UP000275076">
    <property type="component" value="Unassembled WGS sequence"/>
</dbReference>
<proteinExistence type="inferred from homology"/>
<comment type="catalytic activity">
    <reaction evidence="11">
        <text>FMN + ATP + H(+) = FAD + diphosphate</text>
        <dbReference type="Rhea" id="RHEA:17237"/>
        <dbReference type="ChEBI" id="CHEBI:15378"/>
        <dbReference type="ChEBI" id="CHEBI:30616"/>
        <dbReference type="ChEBI" id="CHEBI:33019"/>
        <dbReference type="ChEBI" id="CHEBI:57692"/>
        <dbReference type="ChEBI" id="CHEBI:58210"/>
        <dbReference type="EC" id="2.7.7.2"/>
    </reaction>
</comment>
<dbReference type="InterPro" id="IPR015864">
    <property type="entry name" value="FAD_synthase"/>
</dbReference>
<dbReference type="GO" id="GO:0009231">
    <property type="term" value="P:riboflavin biosynthetic process"/>
    <property type="evidence" value="ECO:0007669"/>
    <property type="project" value="InterPro"/>
</dbReference>
<evidence type="ECO:0000259" key="12">
    <source>
        <dbReference type="Pfam" id="PF06574"/>
    </source>
</evidence>
<evidence type="ECO:0000256" key="10">
    <source>
        <dbReference type="ARBA" id="ARBA00022840"/>
    </source>
</evidence>
<protein>
    <recommendedName>
        <fullName evidence="3">FAD synthase</fullName>
        <ecNumber evidence="3">2.7.7.2</ecNumber>
    </recommendedName>
</protein>
<dbReference type="InterPro" id="IPR014729">
    <property type="entry name" value="Rossmann-like_a/b/a_fold"/>
</dbReference>
<dbReference type="FunFam" id="3.40.50.620:FF:000021">
    <property type="entry name" value="Riboflavin biosynthesis protein"/>
    <property type="match status" value="1"/>
</dbReference>
<evidence type="ECO:0000256" key="11">
    <source>
        <dbReference type="ARBA" id="ARBA00049494"/>
    </source>
</evidence>
<feature type="domain" description="FAD synthetase" evidence="12">
    <location>
        <begin position="15"/>
        <end position="169"/>
    </location>
</feature>
<evidence type="ECO:0000256" key="8">
    <source>
        <dbReference type="ARBA" id="ARBA00022741"/>
    </source>
</evidence>
<keyword evidence="4" id="KW-0285">Flavoprotein</keyword>
<evidence type="ECO:0000256" key="7">
    <source>
        <dbReference type="ARBA" id="ARBA00022695"/>
    </source>
</evidence>
<dbReference type="GO" id="GO:0005524">
    <property type="term" value="F:ATP binding"/>
    <property type="evidence" value="ECO:0007669"/>
    <property type="project" value="UniProtKB-KW"/>
</dbReference>
<dbReference type="GO" id="GO:0008531">
    <property type="term" value="F:riboflavin kinase activity"/>
    <property type="evidence" value="ECO:0007669"/>
    <property type="project" value="TreeGrafter"/>
</dbReference>
<evidence type="ECO:0000256" key="1">
    <source>
        <dbReference type="ARBA" id="ARBA00004726"/>
    </source>
</evidence>
<dbReference type="PANTHER" id="PTHR22749">
    <property type="entry name" value="RIBOFLAVIN KINASE/FMN ADENYLYLTRANSFERASE"/>
    <property type="match status" value="1"/>
</dbReference>
<accession>A0A3R9RDM3</accession>
<dbReference type="InterPro" id="IPR023468">
    <property type="entry name" value="Riboflavin_kinase"/>
</dbReference>
<organism evidence="13 14">
    <name type="scientific">Salibacterium salarium</name>
    <dbReference type="NCBI Taxonomy" id="284579"/>
    <lineage>
        <taxon>Bacteria</taxon>
        <taxon>Bacillati</taxon>
        <taxon>Bacillota</taxon>
        <taxon>Bacilli</taxon>
        <taxon>Bacillales</taxon>
        <taxon>Bacillaceae</taxon>
    </lineage>
</organism>
<name>A0A3R9RDM3_9BACI</name>
<evidence type="ECO:0000256" key="4">
    <source>
        <dbReference type="ARBA" id="ARBA00022630"/>
    </source>
</evidence>
<dbReference type="EC" id="2.7.7.2" evidence="3"/>